<dbReference type="EMBL" id="CP006912">
    <property type="protein sequence ID" value="AHB49474.1"/>
    <property type="molecule type" value="Genomic_DNA"/>
</dbReference>
<evidence type="ECO:0008006" key="4">
    <source>
        <dbReference type="Google" id="ProtNLM"/>
    </source>
</evidence>
<sequence>MRTICCLTFFLLGAVGMTVPAMSQQIVKPELGSALRAEILDAARPVFERETGGPVEFVINTLNVLDTWAYGNVRLQRPGGGRIDWSRTKYAEADAEGMFDPAGNQFLLRKSDAGEWMLVEYALGPTDVAWDWWRQQLNLPEALFTN</sequence>
<keyword evidence="1" id="KW-0732">Signal</keyword>
<dbReference type="STRING" id="1029756.W911_15420"/>
<dbReference type="OrthoDB" id="5540942at2"/>
<keyword evidence="3" id="KW-1185">Reference proteome</keyword>
<name>V5SHQ3_9HYPH</name>
<dbReference type="Proteomes" id="UP000018542">
    <property type="component" value="Chromosome"/>
</dbReference>
<dbReference type="PATRIC" id="fig|1029756.8.peg.3214"/>
<dbReference type="HOGENOM" id="CLU_113277_0_0_5"/>
<evidence type="ECO:0000313" key="3">
    <source>
        <dbReference type="Proteomes" id="UP000018542"/>
    </source>
</evidence>
<feature type="signal peptide" evidence="1">
    <location>
        <begin position="1"/>
        <end position="21"/>
    </location>
</feature>
<evidence type="ECO:0000256" key="1">
    <source>
        <dbReference type="SAM" id="SignalP"/>
    </source>
</evidence>
<dbReference type="KEGG" id="hni:W911_15420"/>
<feature type="chain" id="PRO_5004740694" description="DUF4864 domain-containing protein" evidence="1">
    <location>
        <begin position="22"/>
        <end position="146"/>
    </location>
</feature>
<organism evidence="2 3">
    <name type="scientific">Hyphomicrobium nitrativorans NL23</name>
    <dbReference type="NCBI Taxonomy" id="1029756"/>
    <lineage>
        <taxon>Bacteria</taxon>
        <taxon>Pseudomonadati</taxon>
        <taxon>Pseudomonadota</taxon>
        <taxon>Alphaproteobacteria</taxon>
        <taxon>Hyphomicrobiales</taxon>
        <taxon>Hyphomicrobiaceae</taxon>
        <taxon>Hyphomicrobium</taxon>
    </lineage>
</organism>
<dbReference type="AlphaFoldDB" id="V5SHQ3"/>
<dbReference type="RefSeq" id="WP_023788388.1">
    <property type="nucleotide sequence ID" value="NC_022997.1"/>
</dbReference>
<gene>
    <name evidence="2" type="ORF">W911_15420</name>
</gene>
<evidence type="ECO:0000313" key="2">
    <source>
        <dbReference type="EMBL" id="AHB49474.1"/>
    </source>
</evidence>
<accession>V5SHQ3</accession>
<proteinExistence type="predicted"/>
<protein>
    <recommendedName>
        <fullName evidence="4">DUF4864 domain-containing protein</fullName>
    </recommendedName>
</protein>
<reference evidence="2 3" key="1">
    <citation type="journal article" date="2014" name="Genome Announc.">
        <title>Complete Genome Sequence of Hyphomicrobium nitrativorans Strain NL23, a Denitrifying Bacterium Isolated from Biofilm of a Methanol-Fed Denitrification System Treating Seawater at the Montreal Biodome.</title>
        <authorList>
            <person name="Martineau C."/>
            <person name="Villeneuve C."/>
            <person name="Mauffrey F."/>
            <person name="Villemur R."/>
        </authorList>
    </citation>
    <scope>NUCLEOTIDE SEQUENCE [LARGE SCALE GENOMIC DNA]</scope>
    <source>
        <strain evidence="2">NL23</strain>
    </source>
</reference>